<dbReference type="Pfam" id="PF20684">
    <property type="entry name" value="Fung_rhodopsin"/>
    <property type="match status" value="1"/>
</dbReference>
<gene>
    <name evidence="9" type="ORF">CPB83DRAFT_853673</name>
</gene>
<evidence type="ECO:0000256" key="1">
    <source>
        <dbReference type="ARBA" id="ARBA00004141"/>
    </source>
</evidence>
<keyword evidence="2 7" id="KW-0812">Transmembrane</keyword>
<dbReference type="InterPro" id="IPR049326">
    <property type="entry name" value="Rhodopsin_dom_fungi"/>
</dbReference>
<reference evidence="9" key="1">
    <citation type="submission" date="2020-11" db="EMBL/GenBank/DDBJ databases">
        <authorList>
            <consortium name="DOE Joint Genome Institute"/>
            <person name="Ahrendt S."/>
            <person name="Riley R."/>
            <person name="Andreopoulos W."/>
            <person name="Labutti K."/>
            <person name="Pangilinan J."/>
            <person name="Ruiz-Duenas F.J."/>
            <person name="Barrasa J.M."/>
            <person name="Sanchez-Garcia M."/>
            <person name="Camarero S."/>
            <person name="Miyauchi S."/>
            <person name="Serrano A."/>
            <person name="Linde D."/>
            <person name="Babiker R."/>
            <person name="Drula E."/>
            <person name="Ayuso-Fernandez I."/>
            <person name="Pacheco R."/>
            <person name="Padilla G."/>
            <person name="Ferreira P."/>
            <person name="Barriuso J."/>
            <person name="Kellner H."/>
            <person name="Castanera R."/>
            <person name="Alfaro M."/>
            <person name="Ramirez L."/>
            <person name="Pisabarro A.G."/>
            <person name="Kuo A."/>
            <person name="Tritt A."/>
            <person name="Lipzen A."/>
            <person name="He G."/>
            <person name="Yan M."/>
            <person name="Ng V."/>
            <person name="Cullen D."/>
            <person name="Martin F."/>
            <person name="Rosso M.-N."/>
            <person name="Henrissat B."/>
            <person name="Hibbett D."/>
            <person name="Martinez A.T."/>
            <person name="Grigoriev I.V."/>
        </authorList>
    </citation>
    <scope>NUCLEOTIDE SEQUENCE</scope>
    <source>
        <strain evidence="9">CBS 506.95</strain>
    </source>
</reference>
<dbReference type="GO" id="GO:0016020">
    <property type="term" value="C:membrane"/>
    <property type="evidence" value="ECO:0007669"/>
    <property type="project" value="UniProtKB-SubCell"/>
</dbReference>
<evidence type="ECO:0000313" key="10">
    <source>
        <dbReference type="Proteomes" id="UP000807306"/>
    </source>
</evidence>
<feature type="transmembrane region" description="Helical" evidence="7">
    <location>
        <begin position="121"/>
        <end position="138"/>
    </location>
</feature>
<dbReference type="EMBL" id="MU157850">
    <property type="protein sequence ID" value="KAF9528742.1"/>
    <property type="molecule type" value="Genomic_DNA"/>
</dbReference>
<evidence type="ECO:0000256" key="7">
    <source>
        <dbReference type="SAM" id="Phobius"/>
    </source>
</evidence>
<dbReference type="AlphaFoldDB" id="A0A9P6EGP6"/>
<dbReference type="PANTHER" id="PTHR33048:SF47">
    <property type="entry name" value="INTEGRAL MEMBRANE PROTEIN-RELATED"/>
    <property type="match status" value="1"/>
</dbReference>
<comment type="caution">
    <text evidence="9">The sequence shown here is derived from an EMBL/GenBank/DDBJ whole genome shotgun (WGS) entry which is preliminary data.</text>
</comment>
<feature type="transmembrane region" description="Helical" evidence="7">
    <location>
        <begin position="158"/>
        <end position="179"/>
    </location>
</feature>
<evidence type="ECO:0000256" key="3">
    <source>
        <dbReference type="ARBA" id="ARBA00022989"/>
    </source>
</evidence>
<dbReference type="InterPro" id="IPR052337">
    <property type="entry name" value="SAT4-like"/>
</dbReference>
<feature type="region of interest" description="Disordered" evidence="6">
    <location>
        <begin position="303"/>
        <end position="346"/>
    </location>
</feature>
<keyword evidence="3 7" id="KW-1133">Transmembrane helix</keyword>
<feature type="transmembrane region" description="Helical" evidence="7">
    <location>
        <begin position="47"/>
        <end position="72"/>
    </location>
</feature>
<sequence length="346" mass="38541">MLKEGLLPSGWDNATIGVTILFSLAIMATVARLGYRWHRQQLYWDDFWALMALLTAIMTMIIMIVESLIPLSAMSLRSQSFIFWGNFLSHPLELWTSRISIAVTMVRILPPGPKRTITKGSCVVMGFMGVTVIVQKIWITGKPAPLIPKMPFTPLTAILSLSLNIVSDVFLVTWPAFILSKMKLLKSHTRLLIACFSTSFCVMIIDIIQSVRFIQGDIGNAGLDAYILIALSLLLCNTTVLVTCFYRQVMTETSIGIRIPRASHSSYTTNPRFDSTPERSALDPSALVNSTAVSKVSEVGIYPNDDDQLSGKTKTSNKHHSLPPFMIEKESQAYNTYPPGKKGRRY</sequence>
<evidence type="ECO:0000256" key="2">
    <source>
        <dbReference type="ARBA" id="ARBA00022692"/>
    </source>
</evidence>
<keyword evidence="4 7" id="KW-0472">Membrane</keyword>
<comment type="subcellular location">
    <subcellularLocation>
        <location evidence="1">Membrane</location>
        <topology evidence="1">Multi-pass membrane protein</topology>
    </subcellularLocation>
</comment>
<keyword evidence="10" id="KW-1185">Reference proteome</keyword>
<feature type="transmembrane region" description="Helical" evidence="7">
    <location>
        <begin position="226"/>
        <end position="246"/>
    </location>
</feature>
<evidence type="ECO:0000256" key="6">
    <source>
        <dbReference type="SAM" id="MobiDB-lite"/>
    </source>
</evidence>
<evidence type="ECO:0000256" key="4">
    <source>
        <dbReference type="ARBA" id="ARBA00023136"/>
    </source>
</evidence>
<organism evidence="9 10">
    <name type="scientific">Crepidotus variabilis</name>
    <dbReference type="NCBI Taxonomy" id="179855"/>
    <lineage>
        <taxon>Eukaryota</taxon>
        <taxon>Fungi</taxon>
        <taxon>Dikarya</taxon>
        <taxon>Basidiomycota</taxon>
        <taxon>Agaricomycotina</taxon>
        <taxon>Agaricomycetes</taxon>
        <taxon>Agaricomycetidae</taxon>
        <taxon>Agaricales</taxon>
        <taxon>Agaricineae</taxon>
        <taxon>Crepidotaceae</taxon>
        <taxon>Crepidotus</taxon>
    </lineage>
</organism>
<comment type="similarity">
    <text evidence="5">Belongs to the SAT4 family.</text>
</comment>
<dbReference type="OrthoDB" id="3229610at2759"/>
<evidence type="ECO:0000259" key="8">
    <source>
        <dbReference type="Pfam" id="PF20684"/>
    </source>
</evidence>
<feature type="transmembrane region" description="Helical" evidence="7">
    <location>
        <begin position="191"/>
        <end position="214"/>
    </location>
</feature>
<proteinExistence type="inferred from homology"/>
<feature type="transmembrane region" description="Helical" evidence="7">
    <location>
        <begin position="14"/>
        <end position="35"/>
    </location>
</feature>
<name>A0A9P6EGP6_9AGAR</name>
<dbReference type="Proteomes" id="UP000807306">
    <property type="component" value="Unassembled WGS sequence"/>
</dbReference>
<protein>
    <recommendedName>
        <fullName evidence="8">Rhodopsin domain-containing protein</fullName>
    </recommendedName>
</protein>
<evidence type="ECO:0000256" key="5">
    <source>
        <dbReference type="ARBA" id="ARBA00038359"/>
    </source>
</evidence>
<accession>A0A9P6EGP6</accession>
<evidence type="ECO:0000313" key="9">
    <source>
        <dbReference type="EMBL" id="KAF9528742.1"/>
    </source>
</evidence>
<feature type="domain" description="Rhodopsin" evidence="8">
    <location>
        <begin position="31"/>
        <end position="244"/>
    </location>
</feature>
<dbReference type="PANTHER" id="PTHR33048">
    <property type="entry name" value="PTH11-LIKE INTEGRAL MEMBRANE PROTEIN (AFU_ORTHOLOGUE AFUA_5G11245)"/>
    <property type="match status" value="1"/>
</dbReference>